<dbReference type="NCBIfam" id="TIGR01730">
    <property type="entry name" value="RND_mfp"/>
    <property type="match status" value="1"/>
</dbReference>
<evidence type="ECO:0000313" key="9">
    <source>
        <dbReference type="EMBL" id="BDL44741.1"/>
    </source>
</evidence>
<feature type="domain" description="Multidrug resistance protein MdtA-like beta-barrel" evidence="7">
    <location>
        <begin position="215"/>
        <end position="303"/>
    </location>
</feature>
<name>A0ABM7ZJ13_9BACT</name>
<dbReference type="Pfam" id="PF25967">
    <property type="entry name" value="RND-MFP_C"/>
    <property type="match status" value="1"/>
</dbReference>
<proteinExistence type="inferred from homology"/>
<dbReference type="Pfam" id="PF25876">
    <property type="entry name" value="HH_MFP_RND"/>
    <property type="match status" value="1"/>
</dbReference>
<dbReference type="InterPro" id="IPR058626">
    <property type="entry name" value="MdtA-like_b-barrel"/>
</dbReference>
<feature type="domain" description="Multidrug resistance protein MdtA-like barrel-sandwich hybrid" evidence="6">
    <location>
        <begin position="69"/>
        <end position="208"/>
    </location>
</feature>
<dbReference type="Pfam" id="PF25944">
    <property type="entry name" value="Beta-barrel_RND"/>
    <property type="match status" value="1"/>
</dbReference>
<comment type="subcellular location">
    <subcellularLocation>
        <location evidence="1">Cell envelope</location>
    </subcellularLocation>
</comment>
<organism evidence="9 10">
    <name type="scientific">Akkermansia biwaensis</name>
    <dbReference type="NCBI Taxonomy" id="2946555"/>
    <lineage>
        <taxon>Bacteria</taxon>
        <taxon>Pseudomonadati</taxon>
        <taxon>Verrucomicrobiota</taxon>
        <taxon>Verrucomicrobiia</taxon>
        <taxon>Verrucomicrobiales</taxon>
        <taxon>Akkermansiaceae</taxon>
        <taxon>Akkermansia</taxon>
    </lineage>
</organism>
<evidence type="ECO:0000256" key="3">
    <source>
        <dbReference type="SAM" id="Coils"/>
    </source>
</evidence>
<dbReference type="PANTHER" id="PTHR30158">
    <property type="entry name" value="ACRA/E-RELATED COMPONENT OF DRUG EFFLUX TRANSPORTER"/>
    <property type="match status" value="1"/>
</dbReference>
<evidence type="ECO:0000259" key="8">
    <source>
        <dbReference type="Pfam" id="PF25967"/>
    </source>
</evidence>
<evidence type="ECO:0000259" key="7">
    <source>
        <dbReference type="Pfam" id="PF25944"/>
    </source>
</evidence>
<keyword evidence="10" id="KW-1185">Reference proteome</keyword>
<dbReference type="SUPFAM" id="SSF111369">
    <property type="entry name" value="HlyD-like secretion proteins"/>
    <property type="match status" value="1"/>
</dbReference>
<dbReference type="Pfam" id="PF25917">
    <property type="entry name" value="BSH_RND"/>
    <property type="match status" value="1"/>
</dbReference>
<feature type="domain" description="Multidrug resistance protein MdtA-like alpha-helical hairpin" evidence="5">
    <location>
        <begin position="109"/>
        <end position="178"/>
    </location>
</feature>
<dbReference type="Gene3D" id="1.10.287.470">
    <property type="entry name" value="Helix hairpin bin"/>
    <property type="match status" value="1"/>
</dbReference>
<evidence type="ECO:0000313" key="10">
    <source>
        <dbReference type="Proteomes" id="UP001062263"/>
    </source>
</evidence>
<dbReference type="Gene3D" id="2.40.50.100">
    <property type="match status" value="1"/>
</dbReference>
<evidence type="ECO:0000259" key="5">
    <source>
        <dbReference type="Pfam" id="PF25876"/>
    </source>
</evidence>
<evidence type="ECO:0000259" key="6">
    <source>
        <dbReference type="Pfam" id="PF25917"/>
    </source>
</evidence>
<dbReference type="InterPro" id="IPR006143">
    <property type="entry name" value="RND_pump_MFP"/>
</dbReference>
<protein>
    <submittedName>
        <fullName evidence="9">Periplasmic multidrug efflux lipoprotein</fullName>
    </submittedName>
</protein>
<dbReference type="Gene3D" id="2.40.30.170">
    <property type="match status" value="1"/>
</dbReference>
<dbReference type="Gene3D" id="2.40.420.20">
    <property type="match status" value="1"/>
</dbReference>
<evidence type="ECO:0000256" key="4">
    <source>
        <dbReference type="SAM" id="SignalP"/>
    </source>
</evidence>
<feature type="domain" description="Multidrug resistance protein MdtA-like C-terminal permuted SH3" evidence="8">
    <location>
        <begin position="313"/>
        <end position="367"/>
    </location>
</feature>
<reference evidence="9" key="1">
    <citation type="submission" date="2022-06" db="EMBL/GenBank/DDBJ databases">
        <title>Akkermansia biwalacus sp. nov., an anaerobic mucin-degrading bacterium isolated from human intestine.</title>
        <authorList>
            <person name="Kobayashi Y."/>
            <person name="Inoue S."/>
            <person name="Kawahara T."/>
            <person name="Kohda N."/>
        </authorList>
    </citation>
    <scope>NUCLEOTIDE SEQUENCE</scope>
    <source>
        <strain evidence="9">WON2089</strain>
    </source>
</reference>
<evidence type="ECO:0000256" key="2">
    <source>
        <dbReference type="ARBA" id="ARBA00009477"/>
    </source>
</evidence>
<dbReference type="InterPro" id="IPR058624">
    <property type="entry name" value="MdtA-like_HH"/>
</dbReference>
<dbReference type="PANTHER" id="PTHR30158:SF24">
    <property type="entry name" value="HLYD FAMILY SECRETION PROTEIN"/>
    <property type="match status" value="1"/>
</dbReference>
<comment type="similarity">
    <text evidence="2">Belongs to the membrane fusion protein (MFP) (TC 8.A.1) family.</text>
</comment>
<dbReference type="EMBL" id="AP025943">
    <property type="protein sequence ID" value="BDL44741.1"/>
    <property type="molecule type" value="Genomic_DNA"/>
</dbReference>
<keyword evidence="3" id="KW-0175">Coiled coil</keyword>
<dbReference type="Proteomes" id="UP001062263">
    <property type="component" value="Chromosome"/>
</dbReference>
<gene>
    <name evidence="9" type="primary">amrA</name>
    <name evidence="9" type="ORF">Abiwalacus_23150</name>
</gene>
<dbReference type="InterPro" id="IPR058627">
    <property type="entry name" value="MdtA-like_C"/>
</dbReference>
<dbReference type="InterPro" id="IPR058625">
    <property type="entry name" value="MdtA-like_BSH"/>
</dbReference>
<evidence type="ECO:0000256" key="1">
    <source>
        <dbReference type="ARBA" id="ARBA00004196"/>
    </source>
</evidence>
<feature type="signal peptide" evidence="4">
    <location>
        <begin position="1"/>
        <end position="25"/>
    </location>
</feature>
<keyword evidence="9" id="KW-0449">Lipoprotein</keyword>
<feature type="chain" id="PRO_5046692423" evidence="4">
    <location>
        <begin position="26"/>
        <end position="390"/>
    </location>
</feature>
<accession>A0ABM7ZJ13</accession>
<feature type="coiled-coil region" evidence="3">
    <location>
        <begin position="109"/>
        <end position="174"/>
    </location>
</feature>
<keyword evidence="4" id="KW-0732">Signal</keyword>
<sequence length="390" mass="43258">MFNLVCQMKSHFVFSLFLAAGPLLSSCRDDGSAQDPMMMPEPEVTVTTVRGEEIPVTSNLPGRMEAFLQAEVRARVTGIIQERFYQEGQNVKQGDLLFKIEPEPLQAALDECKAALDRAQAVLTDAQDKAKRYSALVSKGAVSGREHTQSVAEEARARAEYAAAKAALERARLDLEYTNVTAPISGRVRRALVTKGALVDQNGFTHLTTVEQIDPIYVRFSSPSSQRSRLRRAILSGLWKEIPLEEIKVRLLLPNGEEYPHKGHFFFSDMAVDPGTDTIEMRAQFPNPDHELLPGSYVRVVFDKAVRNHVFSVPRDSVMRTAQGASVLVVGKDGILESRPVTTETMNEKRWLVTSGLKDGDRVVTSKTMFLRPGMKVSVKEEAAPLENSN</sequence>